<evidence type="ECO:0000256" key="6">
    <source>
        <dbReference type="ARBA" id="ARBA00023136"/>
    </source>
</evidence>
<keyword evidence="15" id="KW-1133">Transmembrane helix</keyword>
<accession>A0A1S3FAC8</accession>
<dbReference type="PROSITE" id="PS50923">
    <property type="entry name" value="SUSHI"/>
    <property type="match status" value="4"/>
</dbReference>
<dbReference type="Gene3D" id="2.10.70.10">
    <property type="entry name" value="Complement Module, domain 1"/>
    <property type="match status" value="4"/>
</dbReference>
<dbReference type="Pfam" id="PF00084">
    <property type="entry name" value="Sushi"/>
    <property type="match status" value="4"/>
</dbReference>
<feature type="domain" description="Sushi" evidence="16">
    <location>
        <begin position="54"/>
        <end position="117"/>
    </location>
</feature>
<keyword evidence="8" id="KW-0325">Glycoprotein</keyword>
<evidence type="ECO:0000256" key="11">
    <source>
        <dbReference type="ARBA" id="ARBA00060230"/>
    </source>
</evidence>
<keyword evidence="3 13" id="KW-0768">Sushi</keyword>
<evidence type="ECO:0000256" key="10">
    <source>
        <dbReference type="ARBA" id="ARBA00047055"/>
    </source>
</evidence>
<dbReference type="InterPro" id="IPR035976">
    <property type="entry name" value="Sushi/SCR/CCP_sf"/>
</dbReference>
<dbReference type="GO" id="GO:0009986">
    <property type="term" value="C:cell surface"/>
    <property type="evidence" value="ECO:0007669"/>
    <property type="project" value="InterPro"/>
</dbReference>
<dbReference type="GeneID" id="105986461"/>
<dbReference type="InterPro" id="IPR017341">
    <property type="entry name" value="CD46"/>
</dbReference>
<reference evidence="18" key="1">
    <citation type="submission" date="2025-08" db="UniProtKB">
        <authorList>
            <consortium name="RefSeq"/>
        </authorList>
    </citation>
    <scope>IDENTIFICATION</scope>
    <source>
        <tissue evidence="18">Kidney</tissue>
    </source>
</reference>
<proteinExistence type="predicted"/>
<dbReference type="FunCoup" id="A0A1S3FAC8">
    <property type="interactions" value="296"/>
</dbReference>
<name>A0A1S3FAC8_DIPOR</name>
<evidence type="ECO:0000256" key="12">
    <source>
        <dbReference type="PIRNR" id="PIRNR037971"/>
    </source>
</evidence>
<dbReference type="OrthoDB" id="6480633at2759"/>
<comment type="caution">
    <text evidence="13">Lacks conserved residue(s) required for the propagation of feature annotation.</text>
</comment>
<evidence type="ECO:0000313" key="18">
    <source>
        <dbReference type="RefSeq" id="XP_012872822.1"/>
    </source>
</evidence>
<keyword evidence="5" id="KW-0677">Repeat</keyword>
<dbReference type="KEGG" id="dord:105986461"/>
<feature type="domain" description="Sushi" evidence="16">
    <location>
        <begin position="1"/>
        <end position="53"/>
    </location>
</feature>
<evidence type="ECO:0000256" key="3">
    <source>
        <dbReference type="ARBA" id="ARBA00022659"/>
    </source>
</evidence>
<feature type="domain" description="Sushi" evidence="16">
    <location>
        <begin position="118"/>
        <end position="183"/>
    </location>
</feature>
<feature type="disulfide bond" evidence="13">
    <location>
        <begin position="214"/>
        <end position="241"/>
    </location>
</feature>
<evidence type="ECO:0000313" key="17">
    <source>
        <dbReference type="Proteomes" id="UP000081671"/>
    </source>
</evidence>
<feature type="domain" description="Sushi" evidence="16">
    <location>
        <begin position="184"/>
        <end position="243"/>
    </location>
</feature>
<evidence type="ECO:0000256" key="5">
    <source>
        <dbReference type="ARBA" id="ARBA00022737"/>
    </source>
</evidence>
<evidence type="ECO:0000256" key="15">
    <source>
        <dbReference type="SAM" id="Phobius"/>
    </source>
</evidence>
<keyword evidence="15" id="KW-0812">Transmembrane</keyword>
<protein>
    <recommendedName>
        <fullName evidence="2 12">Membrane cofactor protein</fullName>
    </recommendedName>
</protein>
<evidence type="ECO:0000259" key="16">
    <source>
        <dbReference type="PROSITE" id="PS50923"/>
    </source>
</evidence>
<dbReference type="CTD" id="4179"/>
<feature type="transmembrane region" description="Helical" evidence="15">
    <location>
        <begin position="275"/>
        <end position="300"/>
    </location>
</feature>
<dbReference type="FunFam" id="2.10.70.10:FF:000014">
    <property type="entry name" value="Membrane cofactor protein"/>
    <property type="match status" value="1"/>
</dbReference>
<dbReference type="InterPro" id="IPR050350">
    <property type="entry name" value="Compl-Cell_Adhes-Reg"/>
</dbReference>
<dbReference type="SUPFAM" id="SSF57535">
    <property type="entry name" value="Complement control module/SCR domain"/>
    <property type="match status" value="4"/>
</dbReference>
<keyword evidence="6 12" id="KW-0472">Membrane</keyword>
<dbReference type="PANTHER" id="PTHR19325:SF521">
    <property type="entry name" value="MEMBRANE COFACTOR PROTEIN"/>
    <property type="match status" value="1"/>
</dbReference>
<evidence type="ECO:0000256" key="9">
    <source>
        <dbReference type="ARBA" id="ARBA00023279"/>
    </source>
</evidence>
<keyword evidence="9 12" id="KW-0278">Fertilization</keyword>
<comment type="function">
    <text evidence="11 12">May be involved in the fusion of the spermatozoa with the oocyte during fertilization.</text>
</comment>
<evidence type="ECO:0000256" key="4">
    <source>
        <dbReference type="ARBA" id="ARBA00022729"/>
    </source>
</evidence>
<evidence type="ECO:0000256" key="1">
    <source>
        <dbReference type="ARBA" id="ARBA00004167"/>
    </source>
</evidence>
<keyword evidence="17" id="KW-1185">Reference proteome</keyword>
<dbReference type="GO" id="GO:0002079">
    <property type="term" value="C:inner acrosomal membrane"/>
    <property type="evidence" value="ECO:0007669"/>
    <property type="project" value="UniProtKB-SubCell"/>
</dbReference>
<dbReference type="RefSeq" id="XP_012872822.1">
    <property type="nucleotide sequence ID" value="XM_013017368.1"/>
</dbReference>
<evidence type="ECO:0000256" key="14">
    <source>
        <dbReference type="SAM" id="MobiDB-lite"/>
    </source>
</evidence>
<feature type="compositionally biased region" description="Polar residues" evidence="14">
    <location>
        <begin position="323"/>
        <end position="337"/>
    </location>
</feature>
<dbReference type="PANTHER" id="PTHR19325">
    <property type="entry name" value="COMPLEMENT COMPONENT-RELATED SUSHI DOMAIN-CONTAINING"/>
    <property type="match status" value="1"/>
</dbReference>
<sequence>MEPVHKLKPFYSVGEQVLYKCKRGYSIVLLLSMTTTCDKNLTWTPVRDIVCGRDLCNTLQNPAFGWVYYPTGSWAWGNKAHFACQEGYYLIGQEILHCVLNKDAEAVWTGTPPQCEKILCTPPPKIKNGTHTFTDIEVFNFREAVTYSCDQIPGPDQLSLVGQKILYCAGNGVWSSDPPECKVVKCPFPVLVNGEITSGLAKNFSYQAAITIECKEGFYRNGTDKFVCNGNSAWDPPISPCLKGPRPTHPRKPAVYEYPGYPEPKQGLFDQELDAWIIALIILIFIVSIAIICLCLYRILGPRKKGSKQSKSGTIAQEAKSSRILNKQSSQKFATLK</sequence>
<keyword evidence="7 13" id="KW-1015">Disulfide bond</keyword>
<dbReference type="InParanoid" id="A0A1S3FAC8"/>
<comment type="subunit">
    <text evidence="10">Interacts with C3b. Interacts with C4b. Interacts with moesin/MSN.</text>
</comment>
<organism evidence="17 18">
    <name type="scientific">Dipodomys ordii</name>
    <name type="common">Ord's kangaroo rat</name>
    <dbReference type="NCBI Taxonomy" id="10020"/>
    <lineage>
        <taxon>Eukaryota</taxon>
        <taxon>Metazoa</taxon>
        <taxon>Chordata</taxon>
        <taxon>Craniata</taxon>
        <taxon>Vertebrata</taxon>
        <taxon>Euteleostomi</taxon>
        <taxon>Mammalia</taxon>
        <taxon>Eutheria</taxon>
        <taxon>Euarchontoglires</taxon>
        <taxon>Glires</taxon>
        <taxon>Rodentia</taxon>
        <taxon>Castorimorpha</taxon>
        <taxon>Heteromyidae</taxon>
        <taxon>Dipodomyinae</taxon>
        <taxon>Dipodomys</taxon>
    </lineage>
</organism>
<dbReference type="Proteomes" id="UP000081671">
    <property type="component" value="Unplaced"/>
</dbReference>
<evidence type="ECO:0000256" key="13">
    <source>
        <dbReference type="PROSITE-ProRule" id="PRU00302"/>
    </source>
</evidence>
<keyword evidence="4" id="KW-0732">Signal</keyword>
<comment type="subcellular location">
    <subcellularLocation>
        <location evidence="12">Cytoplasmic vesicle</location>
        <location evidence="12">Secretory vesicle</location>
        <location evidence="12">Acrosome inner membrane</location>
    </subcellularLocation>
    <subcellularLocation>
        <location evidence="1">Membrane</location>
        <topology evidence="1">Single-pass membrane protein</topology>
    </subcellularLocation>
</comment>
<dbReference type="PIRSF" id="PIRSF037971">
    <property type="entry name" value="TLX_CD46"/>
    <property type="match status" value="1"/>
</dbReference>
<evidence type="ECO:0000256" key="8">
    <source>
        <dbReference type="ARBA" id="ARBA00023180"/>
    </source>
</evidence>
<evidence type="ECO:0000256" key="2">
    <source>
        <dbReference type="ARBA" id="ARBA00017517"/>
    </source>
</evidence>
<dbReference type="FunFam" id="2.10.70.10:FF:000042">
    <property type="entry name" value="Membrane cofactor protein"/>
    <property type="match status" value="1"/>
</dbReference>
<dbReference type="SMART" id="SM00032">
    <property type="entry name" value="CCP"/>
    <property type="match status" value="4"/>
</dbReference>
<evidence type="ECO:0000256" key="7">
    <source>
        <dbReference type="ARBA" id="ARBA00023157"/>
    </source>
</evidence>
<gene>
    <name evidence="18" type="primary">Cd46</name>
</gene>
<dbReference type="GO" id="GO:0007338">
    <property type="term" value="P:single fertilization"/>
    <property type="evidence" value="ECO:0007669"/>
    <property type="project" value="UniProtKB-UniRule"/>
</dbReference>
<dbReference type="AlphaFoldDB" id="A0A1S3FAC8"/>
<dbReference type="CDD" id="cd00033">
    <property type="entry name" value="CCP"/>
    <property type="match status" value="4"/>
</dbReference>
<dbReference type="InterPro" id="IPR000436">
    <property type="entry name" value="Sushi_SCR_CCP_dom"/>
</dbReference>
<feature type="region of interest" description="Disordered" evidence="14">
    <location>
        <begin position="304"/>
        <end position="337"/>
    </location>
</feature>